<dbReference type="EMBL" id="JAYMYR010000009">
    <property type="protein sequence ID" value="KAK7341348.1"/>
    <property type="molecule type" value="Genomic_DNA"/>
</dbReference>
<dbReference type="InterPro" id="IPR001841">
    <property type="entry name" value="Znf_RING"/>
</dbReference>
<sequence>MFGRLDGSAWLAGPEYFVRVSVHNSVNVLLHFFLRALSHNHPFKSSPNPNPLLPSLRRFVTTACVESDFLRIVLSYWVFQVAAREGNSVPMSSRTGKGPAVRSYRRRKTALDLDLNRVPAGDNREQEGPSTQSGPQGIVVEQQPPASQPAMIDVEDIDDDVVESSPRAFAEAKNKSRRNRGRTVVDVELEDQTRRNKRRRELRNQTIINCEKYINLEGSSSSMSDSVKVLPELRIEPVFNCPICMGPLAEEMSTRCGHIFCKNCIKAAISAQGKCPTCRKKITVKELIRVFLPSTS</sequence>
<dbReference type="Proteomes" id="UP001374584">
    <property type="component" value="Unassembled WGS sequence"/>
</dbReference>
<dbReference type="Pfam" id="PF13923">
    <property type="entry name" value="zf-C3HC4_2"/>
    <property type="match status" value="1"/>
</dbReference>
<keyword evidence="8" id="KW-1185">Reference proteome</keyword>
<keyword evidence="3" id="KW-0862">Zinc</keyword>
<dbReference type="GO" id="GO:0140082">
    <property type="term" value="F:SUMO-ubiquitin ligase activity"/>
    <property type="evidence" value="ECO:0007669"/>
    <property type="project" value="TreeGrafter"/>
</dbReference>
<keyword evidence="2 4" id="KW-0863">Zinc-finger</keyword>
<dbReference type="GO" id="GO:0061630">
    <property type="term" value="F:ubiquitin protein ligase activity"/>
    <property type="evidence" value="ECO:0007669"/>
    <property type="project" value="InterPro"/>
</dbReference>
<protein>
    <recommendedName>
        <fullName evidence="6">RING-type domain-containing protein</fullName>
    </recommendedName>
</protein>
<dbReference type="PANTHER" id="PTHR47094">
    <property type="entry name" value="ELFLESS, ISOFORM B"/>
    <property type="match status" value="1"/>
</dbReference>
<dbReference type="GO" id="GO:0008270">
    <property type="term" value="F:zinc ion binding"/>
    <property type="evidence" value="ECO:0007669"/>
    <property type="project" value="UniProtKB-KW"/>
</dbReference>
<dbReference type="PROSITE" id="PS50089">
    <property type="entry name" value="ZF_RING_2"/>
    <property type="match status" value="1"/>
</dbReference>
<evidence type="ECO:0000256" key="4">
    <source>
        <dbReference type="PROSITE-ProRule" id="PRU00175"/>
    </source>
</evidence>
<dbReference type="InterPro" id="IPR049627">
    <property type="entry name" value="SLX8"/>
</dbReference>
<evidence type="ECO:0000256" key="3">
    <source>
        <dbReference type="ARBA" id="ARBA00022833"/>
    </source>
</evidence>
<dbReference type="PANTHER" id="PTHR47094:SF1">
    <property type="entry name" value="RING-TYPE E3 UBIQUITIN TRANSFERASE"/>
    <property type="match status" value="1"/>
</dbReference>
<name>A0AAN9LXA5_PHACN</name>
<dbReference type="InterPro" id="IPR013083">
    <property type="entry name" value="Znf_RING/FYVE/PHD"/>
</dbReference>
<dbReference type="SUPFAM" id="SSF57850">
    <property type="entry name" value="RING/U-box"/>
    <property type="match status" value="1"/>
</dbReference>
<evidence type="ECO:0000313" key="7">
    <source>
        <dbReference type="EMBL" id="KAK7341348.1"/>
    </source>
</evidence>
<organism evidence="7 8">
    <name type="scientific">Phaseolus coccineus</name>
    <name type="common">Scarlet runner bean</name>
    <name type="synonym">Phaseolus multiflorus</name>
    <dbReference type="NCBI Taxonomy" id="3886"/>
    <lineage>
        <taxon>Eukaryota</taxon>
        <taxon>Viridiplantae</taxon>
        <taxon>Streptophyta</taxon>
        <taxon>Embryophyta</taxon>
        <taxon>Tracheophyta</taxon>
        <taxon>Spermatophyta</taxon>
        <taxon>Magnoliopsida</taxon>
        <taxon>eudicotyledons</taxon>
        <taxon>Gunneridae</taxon>
        <taxon>Pentapetalae</taxon>
        <taxon>rosids</taxon>
        <taxon>fabids</taxon>
        <taxon>Fabales</taxon>
        <taxon>Fabaceae</taxon>
        <taxon>Papilionoideae</taxon>
        <taxon>50 kb inversion clade</taxon>
        <taxon>NPAAA clade</taxon>
        <taxon>indigoferoid/millettioid clade</taxon>
        <taxon>Phaseoleae</taxon>
        <taxon>Phaseolus</taxon>
    </lineage>
</organism>
<feature type="region of interest" description="Disordered" evidence="5">
    <location>
        <begin position="112"/>
        <end position="147"/>
    </location>
</feature>
<proteinExistence type="predicted"/>
<accession>A0AAN9LXA5</accession>
<dbReference type="InterPro" id="IPR017907">
    <property type="entry name" value="Znf_RING_CS"/>
</dbReference>
<keyword evidence="1" id="KW-0479">Metal-binding</keyword>
<evidence type="ECO:0000256" key="5">
    <source>
        <dbReference type="SAM" id="MobiDB-lite"/>
    </source>
</evidence>
<evidence type="ECO:0000256" key="2">
    <source>
        <dbReference type="ARBA" id="ARBA00022771"/>
    </source>
</evidence>
<gene>
    <name evidence="7" type="ORF">VNO80_24275</name>
</gene>
<dbReference type="PROSITE" id="PS00518">
    <property type="entry name" value="ZF_RING_1"/>
    <property type="match status" value="1"/>
</dbReference>
<evidence type="ECO:0000256" key="1">
    <source>
        <dbReference type="ARBA" id="ARBA00022723"/>
    </source>
</evidence>
<feature type="domain" description="RING-type" evidence="6">
    <location>
        <begin position="241"/>
        <end position="279"/>
    </location>
</feature>
<dbReference type="GO" id="GO:0006511">
    <property type="term" value="P:ubiquitin-dependent protein catabolic process"/>
    <property type="evidence" value="ECO:0007669"/>
    <property type="project" value="TreeGrafter"/>
</dbReference>
<reference evidence="7 8" key="1">
    <citation type="submission" date="2024-01" db="EMBL/GenBank/DDBJ databases">
        <title>The genomes of 5 underutilized Papilionoideae crops provide insights into root nodulation and disease resistanc.</title>
        <authorList>
            <person name="Jiang F."/>
        </authorList>
    </citation>
    <scope>NUCLEOTIDE SEQUENCE [LARGE SCALE GENOMIC DNA]</scope>
    <source>
        <strain evidence="7">JINMINGXINNONG_FW02</strain>
        <tissue evidence="7">Leaves</tissue>
    </source>
</reference>
<dbReference type="Gene3D" id="3.30.40.10">
    <property type="entry name" value="Zinc/RING finger domain, C3HC4 (zinc finger)"/>
    <property type="match status" value="1"/>
</dbReference>
<dbReference type="GO" id="GO:0032183">
    <property type="term" value="F:SUMO binding"/>
    <property type="evidence" value="ECO:0007669"/>
    <property type="project" value="TreeGrafter"/>
</dbReference>
<dbReference type="GO" id="GO:0033768">
    <property type="term" value="C:SUMO-targeted ubiquitin ligase complex"/>
    <property type="evidence" value="ECO:0007669"/>
    <property type="project" value="TreeGrafter"/>
</dbReference>
<evidence type="ECO:0000259" key="6">
    <source>
        <dbReference type="PROSITE" id="PS50089"/>
    </source>
</evidence>
<dbReference type="AlphaFoldDB" id="A0AAN9LXA5"/>
<dbReference type="SMART" id="SM00184">
    <property type="entry name" value="RING"/>
    <property type="match status" value="1"/>
</dbReference>
<evidence type="ECO:0000313" key="8">
    <source>
        <dbReference type="Proteomes" id="UP001374584"/>
    </source>
</evidence>
<comment type="caution">
    <text evidence="7">The sequence shown here is derived from an EMBL/GenBank/DDBJ whole genome shotgun (WGS) entry which is preliminary data.</text>
</comment>